<gene>
    <name evidence="3" type="ORF">Ahy_A06g026086</name>
</gene>
<feature type="domain" description="FAR1" evidence="2">
    <location>
        <begin position="80"/>
        <end position="167"/>
    </location>
</feature>
<evidence type="ECO:0000313" key="4">
    <source>
        <dbReference type="Proteomes" id="UP000289738"/>
    </source>
</evidence>
<keyword evidence="1" id="KW-0863">Zinc-finger</keyword>
<sequence length="559" mass="63133">MECNFIESLCRVLSSVGNDNSSNSHDNVPNHIVVEGEQSNKVMQLSDVTEVGSKQMDLGYEKDEIPRVGMRFAQLQLAQEFYDSCAKKVGFATKIRMTTCDKMTNEPNNQAIYCNRDNFPGSRVKAPTQKNTISAVGCKARLYVKFDREKQDWVFLKVELRHSHPCSPKMACVIEDNDEAGIRPKKTFIALANEISTTYITTHGCQDGLFSIDLYGNRRMWVSIFFEGEFWAAIRSTQRSESMHAFYGGFLHSRTSLVQFVHKYDNKADCRVSVVAEEGESVCIKVEEKKLVNNTTLCVAYDVHFERSTQKSLGVLYCHCLVVFHSYKVYKVSTCYVLPHWNKNIKRRYTYVKSSHDVRRPDESHTAFGGLCAHFFNIAQDFVCDDDKIALLHAALEETKAKLTEHCAKKRSKRFADAHASIGSQNSSVVGLNDIQVPLKVTTKGRPKSKRLGTALEKSFKKSALRKNKNFVPVVHSEASGNIEFGAPIGRNEPQQLGGFMSLLSSFSNNIQLQTVFTLAGILKESRDLGSRTVIMISALNKFKSFHFEIRKRNPCIKT</sequence>
<dbReference type="GO" id="GO:0005634">
    <property type="term" value="C:nucleus"/>
    <property type="evidence" value="ECO:0007669"/>
    <property type="project" value="UniProtKB-SubCell"/>
</dbReference>
<comment type="function">
    <text evidence="1">Putative transcription activator involved in regulating light control of development.</text>
</comment>
<keyword evidence="4" id="KW-1185">Reference proteome</keyword>
<dbReference type="GO" id="GO:0008270">
    <property type="term" value="F:zinc ion binding"/>
    <property type="evidence" value="ECO:0007669"/>
    <property type="project" value="UniProtKB-UniRule"/>
</dbReference>
<reference evidence="3 4" key="1">
    <citation type="submission" date="2019-01" db="EMBL/GenBank/DDBJ databases">
        <title>Sequencing of cultivated peanut Arachis hypogaea provides insights into genome evolution and oil improvement.</title>
        <authorList>
            <person name="Chen X."/>
        </authorList>
    </citation>
    <scope>NUCLEOTIDE SEQUENCE [LARGE SCALE GENOMIC DNA]</scope>
    <source>
        <strain evidence="4">cv. Fuhuasheng</strain>
        <tissue evidence="3">Leaves</tissue>
    </source>
</reference>
<evidence type="ECO:0000259" key="2">
    <source>
        <dbReference type="Pfam" id="PF03101"/>
    </source>
</evidence>
<comment type="subcellular location">
    <subcellularLocation>
        <location evidence="1">Nucleus</location>
    </subcellularLocation>
</comment>
<name>A0A445CJE0_ARAHY</name>
<dbReference type="InterPro" id="IPR031052">
    <property type="entry name" value="FHY3/FAR1"/>
</dbReference>
<organism evidence="3 4">
    <name type="scientific">Arachis hypogaea</name>
    <name type="common">Peanut</name>
    <dbReference type="NCBI Taxonomy" id="3818"/>
    <lineage>
        <taxon>Eukaryota</taxon>
        <taxon>Viridiplantae</taxon>
        <taxon>Streptophyta</taxon>
        <taxon>Embryophyta</taxon>
        <taxon>Tracheophyta</taxon>
        <taxon>Spermatophyta</taxon>
        <taxon>Magnoliopsida</taxon>
        <taxon>eudicotyledons</taxon>
        <taxon>Gunneridae</taxon>
        <taxon>Pentapetalae</taxon>
        <taxon>rosids</taxon>
        <taxon>fabids</taxon>
        <taxon>Fabales</taxon>
        <taxon>Fabaceae</taxon>
        <taxon>Papilionoideae</taxon>
        <taxon>50 kb inversion clade</taxon>
        <taxon>dalbergioids sensu lato</taxon>
        <taxon>Dalbergieae</taxon>
        <taxon>Pterocarpus clade</taxon>
        <taxon>Arachis</taxon>
    </lineage>
</organism>
<evidence type="ECO:0000313" key="3">
    <source>
        <dbReference type="EMBL" id="RYR51033.1"/>
    </source>
</evidence>
<keyword evidence="1" id="KW-0539">Nucleus</keyword>
<dbReference type="PANTHER" id="PTHR31669">
    <property type="entry name" value="PROTEIN FAR1-RELATED SEQUENCE 10-RELATED"/>
    <property type="match status" value="1"/>
</dbReference>
<keyword evidence="1" id="KW-0479">Metal-binding</keyword>
<dbReference type="Pfam" id="PF03101">
    <property type="entry name" value="FAR1"/>
    <property type="match status" value="1"/>
</dbReference>
<protein>
    <recommendedName>
        <fullName evidence="1">Protein FAR1-RELATED SEQUENCE</fullName>
    </recommendedName>
</protein>
<dbReference type="EMBL" id="SDMP01000006">
    <property type="protein sequence ID" value="RYR51033.1"/>
    <property type="molecule type" value="Genomic_DNA"/>
</dbReference>
<comment type="caution">
    <text evidence="3">The sequence shown here is derived from an EMBL/GenBank/DDBJ whole genome shotgun (WGS) entry which is preliminary data.</text>
</comment>
<dbReference type="GO" id="GO:0006355">
    <property type="term" value="P:regulation of DNA-templated transcription"/>
    <property type="evidence" value="ECO:0007669"/>
    <property type="project" value="UniProtKB-UniRule"/>
</dbReference>
<keyword evidence="1" id="KW-0862">Zinc</keyword>
<dbReference type="AlphaFoldDB" id="A0A445CJE0"/>
<dbReference type="InterPro" id="IPR004330">
    <property type="entry name" value="FAR1_DNA_bnd_dom"/>
</dbReference>
<evidence type="ECO:0000256" key="1">
    <source>
        <dbReference type="RuleBase" id="RU367018"/>
    </source>
</evidence>
<proteinExistence type="inferred from homology"/>
<dbReference type="PANTHER" id="PTHR31669:SF297">
    <property type="entry name" value="PROTEIN FAR1-RELATED SEQUENCE"/>
    <property type="match status" value="1"/>
</dbReference>
<comment type="similarity">
    <text evidence="1">Belongs to the FHY3/FAR1 family.</text>
</comment>
<accession>A0A445CJE0</accession>
<dbReference type="Proteomes" id="UP000289738">
    <property type="component" value="Chromosome A06"/>
</dbReference>